<dbReference type="EMBL" id="JABFAF010000013">
    <property type="protein sequence ID" value="MBA0875147.1"/>
    <property type="molecule type" value="Genomic_DNA"/>
</dbReference>
<keyword evidence="3" id="KW-1185">Reference proteome</keyword>
<feature type="region of interest" description="Disordered" evidence="1">
    <location>
        <begin position="1"/>
        <end position="36"/>
    </location>
</feature>
<protein>
    <submittedName>
        <fullName evidence="2">Uncharacterized protein</fullName>
    </submittedName>
</protein>
<proteinExistence type="predicted"/>
<name>A0A7J9MWA2_GOSSC</name>
<evidence type="ECO:0000256" key="1">
    <source>
        <dbReference type="SAM" id="MobiDB-lite"/>
    </source>
</evidence>
<gene>
    <name evidence="2" type="ORF">Goshw_026957</name>
</gene>
<accession>A0A7J9MWA2</accession>
<sequence>MVAFHALSENKKNYRRKGESQGGCGGRELGPEYHGG</sequence>
<dbReference type="Proteomes" id="UP000593576">
    <property type="component" value="Unassembled WGS sequence"/>
</dbReference>
<comment type="caution">
    <text evidence="2">The sequence shown here is derived from an EMBL/GenBank/DDBJ whole genome shotgun (WGS) entry which is preliminary data.</text>
</comment>
<feature type="compositionally biased region" description="Basic and acidic residues" evidence="1">
    <location>
        <begin position="8"/>
        <end position="19"/>
    </location>
</feature>
<evidence type="ECO:0000313" key="3">
    <source>
        <dbReference type="Proteomes" id="UP000593576"/>
    </source>
</evidence>
<organism evidence="2 3">
    <name type="scientific">Gossypium schwendimanii</name>
    <name type="common">Cotton</name>
    <dbReference type="NCBI Taxonomy" id="34291"/>
    <lineage>
        <taxon>Eukaryota</taxon>
        <taxon>Viridiplantae</taxon>
        <taxon>Streptophyta</taxon>
        <taxon>Embryophyta</taxon>
        <taxon>Tracheophyta</taxon>
        <taxon>Spermatophyta</taxon>
        <taxon>Magnoliopsida</taxon>
        <taxon>eudicotyledons</taxon>
        <taxon>Gunneridae</taxon>
        <taxon>Pentapetalae</taxon>
        <taxon>rosids</taxon>
        <taxon>malvids</taxon>
        <taxon>Malvales</taxon>
        <taxon>Malvaceae</taxon>
        <taxon>Malvoideae</taxon>
        <taxon>Gossypium</taxon>
    </lineage>
</organism>
<reference evidence="2 3" key="1">
    <citation type="journal article" date="2019" name="Genome Biol. Evol.">
        <title>Insights into the evolution of the New World diploid cottons (Gossypium, subgenus Houzingenia) based on genome sequencing.</title>
        <authorList>
            <person name="Grover C.E."/>
            <person name="Arick M.A. 2nd"/>
            <person name="Thrash A."/>
            <person name="Conover J.L."/>
            <person name="Sanders W.S."/>
            <person name="Peterson D.G."/>
            <person name="Frelichowski J.E."/>
            <person name="Scheffler J.A."/>
            <person name="Scheffler B.E."/>
            <person name="Wendel J.F."/>
        </authorList>
    </citation>
    <scope>NUCLEOTIDE SEQUENCE [LARGE SCALE GENOMIC DNA]</scope>
    <source>
        <strain evidence="2">1</strain>
        <tissue evidence="2">Leaf</tissue>
    </source>
</reference>
<evidence type="ECO:0000313" key="2">
    <source>
        <dbReference type="EMBL" id="MBA0875147.1"/>
    </source>
</evidence>
<dbReference type="AlphaFoldDB" id="A0A7J9MWA2"/>